<protein>
    <submittedName>
        <fullName evidence="1">Polyketide synthase</fullName>
    </submittedName>
</protein>
<organism evidence="1 2">
    <name type="scientific">Mycolicibacterium celeriflavum</name>
    <name type="common">Mycobacterium celeriflavum</name>
    <dbReference type="NCBI Taxonomy" id="1249101"/>
    <lineage>
        <taxon>Bacteria</taxon>
        <taxon>Bacillati</taxon>
        <taxon>Actinomycetota</taxon>
        <taxon>Actinomycetes</taxon>
        <taxon>Mycobacteriales</taxon>
        <taxon>Mycobacteriaceae</taxon>
        <taxon>Mycolicibacterium</taxon>
    </lineage>
</organism>
<keyword evidence="2" id="KW-1185">Reference proteome</keyword>
<dbReference type="SUPFAM" id="SSF52777">
    <property type="entry name" value="CoA-dependent acyltransferases"/>
    <property type="match status" value="1"/>
</dbReference>
<evidence type="ECO:0000313" key="2">
    <source>
        <dbReference type="Proteomes" id="UP000466431"/>
    </source>
</evidence>
<dbReference type="Gene3D" id="3.30.559.30">
    <property type="entry name" value="Nonribosomal peptide synthetase, condensation domain"/>
    <property type="match status" value="1"/>
</dbReference>
<dbReference type="Proteomes" id="UP000466431">
    <property type="component" value="Chromosome"/>
</dbReference>
<dbReference type="AlphaFoldDB" id="A0A7I7RDY8"/>
<dbReference type="KEGG" id="mcee:MCEL_10770"/>
<gene>
    <name evidence="1" type="ORF">MCEL_10770</name>
</gene>
<accession>A0A7I7RDY8</accession>
<proteinExistence type="predicted"/>
<evidence type="ECO:0000313" key="1">
    <source>
        <dbReference type="EMBL" id="BBY42782.1"/>
    </source>
</evidence>
<dbReference type="EMBL" id="AP022591">
    <property type="protein sequence ID" value="BBY42782.1"/>
    <property type="molecule type" value="Genomic_DNA"/>
</dbReference>
<reference evidence="1 2" key="1">
    <citation type="journal article" date="2019" name="Emerg. Microbes Infect.">
        <title>Comprehensive subspecies identification of 175 nontuberculous mycobacteria species based on 7547 genomic profiles.</title>
        <authorList>
            <person name="Matsumoto Y."/>
            <person name="Kinjo T."/>
            <person name="Motooka D."/>
            <person name="Nabeya D."/>
            <person name="Jung N."/>
            <person name="Uechi K."/>
            <person name="Horii T."/>
            <person name="Iida T."/>
            <person name="Fujita J."/>
            <person name="Nakamura S."/>
        </authorList>
    </citation>
    <scope>NUCLEOTIDE SEQUENCE [LARGE SCALE GENOMIC DNA]</scope>
    <source>
        <strain evidence="1 2">JCM 18439</strain>
    </source>
</reference>
<name>A0A7I7RDY8_MYCCF</name>
<sequence length="216" mass="23199">MDFMVAPYPAAPTPEVLHPFGVFAQATVRVTDHLADPTRSATMAKVSTPPSGELTAELDGAGEWLGLPADEILLAALTRTVARTLGDGVVPVDIASERGALLDAVPMVCATPQQASATEVLATVHRTLAAASEHVAAEPSDVYFNYIGEASEQTTVQETPPALGHALEIRVYRAEGDVHVDWWYDTSRFEAYTLQELSEQFRLALIEMTSDALPPQ</sequence>